<evidence type="ECO:0000313" key="2">
    <source>
        <dbReference type="Proteomes" id="UP000271626"/>
    </source>
</evidence>
<dbReference type="AlphaFoldDB" id="A0A3P8L8R9"/>
<gene>
    <name evidence="1" type="ORF">NCTC10741_03458</name>
</gene>
<reference evidence="1 2" key="1">
    <citation type="submission" date="2018-12" db="EMBL/GenBank/DDBJ databases">
        <authorList>
            <consortium name="Pathogen Informatics"/>
        </authorList>
    </citation>
    <scope>NUCLEOTIDE SEQUENCE [LARGE SCALE GENOMIC DNA]</scope>
    <source>
        <strain evidence="1 2">NCTC10741</strain>
    </source>
</reference>
<proteinExistence type="predicted"/>
<dbReference type="RefSeq" id="WP_126197309.1">
    <property type="nucleotide sequence ID" value="NZ_CP085954.1"/>
</dbReference>
<accession>A0A3P8L8R9</accession>
<dbReference type="Proteomes" id="UP000271626">
    <property type="component" value="Chromosome"/>
</dbReference>
<dbReference type="OrthoDB" id="2528990at2"/>
<organism evidence="1 2">
    <name type="scientific">Tsukamurella paurometabola</name>
    <name type="common">Corynebacterium paurometabolum</name>
    <dbReference type="NCBI Taxonomy" id="2061"/>
    <lineage>
        <taxon>Bacteria</taxon>
        <taxon>Bacillati</taxon>
        <taxon>Actinomycetota</taxon>
        <taxon>Actinomycetes</taxon>
        <taxon>Mycobacteriales</taxon>
        <taxon>Tsukamurellaceae</taxon>
        <taxon>Tsukamurella</taxon>
    </lineage>
</organism>
<evidence type="ECO:0000313" key="1">
    <source>
        <dbReference type="EMBL" id="VDR40301.1"/>
    </source>
</evidence>
<protein>
    <submittedName>
        <fullName evidence="1">Uncharacterized protein</fullName>
    </submittedName>
</protein>
<name>A0A3P8L8R9_TSUPA</name>
<sequence>MGAPALYVLRDEEGLRARFERSGAFGAAHVATGGVDDFRGYLEYPVSADLAVDQWEFLEGGVLVDAVTRTVAWHTAFWDLGSARIEYELLHRAYPGWTVQWAVEGMWSFADVLGIPRHDVRHHQDIELQDPYHEKIGGPSCVMTIRESGEVRSIGLPYYLCSVADAVRVGPETALQLCAEEFETEDVEFGVCVDVDRRCVAWWTCMSEEGVYPAAQALWPGWTFTCMGDDFEWHNRFAGRRIAEFYSELQCDDPTVLADPVPCVRPEGLSLYR</sequence>
<dbReference type="EMBL" id="LR131273">
    <property type="protein sequence ID" value="VDR40301.1"/>
    <property type="molecule type" value="Genomic_DNA"/>
</dbReference>